<comment type="caution">
    <text evidence="1">The sequence shown here is derived from an EMBL/GenBank/DDBJ whole genome shotgun (WGS) entry which is preliminary data.</text>
</comment>
<gene>
    <name evidence="1" type="ORF">H7C19_29670</name>
</gene>
<sequence>MHENIDPAICPVCGGDNGCALLAGQPIEQCWCMRTRIPKEVLSAIPAERRGKACVCQACAAGSAPARPD</sequence>
<accession>A0A7X0RWG2</accession>
<dbReference type="EMBL" id="JACJVP010000056">
    <property type="protein sequence ID" value="MBB6674855.1"/>
    <property type="molecule type" value="Genomic_DNA"/>
</dbReference>
<dbReference type="Pfam" id="PF14375">
    <property type="entry name" value="Cys_rich_CWC"/>
    <property type="match status" value="1"/>
</dbReference>
<evidence type="ECO:0000313" key="1">
    <source>
        <dbReference type="EMBL" id="MBB6674855.1"/>
    </source>
</evidence>
<dbReference type="Proteomes" id="UP000547209">
    <property type="component" value="Unassembled WGS sequence"/>
</dbReference>
<name>A0A7X0RWG2_9BACL</name>
<evidence type="ECO:0000313" key="2">
    <source>
        <dbReference type="Proteomes" id="UP000547209"/>
    </source>
</evidence>
<reference evidence="1 2" key="1">
    <citation type="submission" date="2020-08" db="EMBL/GenBank/DDBJ databases">
        <title>Cohnella phylogeny.</title>
        <authorList>
            <person name="Dunlap C."/>
        </authorList>
    </citation>
    <scope>NUCLEOTIDE SEQUENCE [LARGE SCALE GENOMIC DNA]</scope>
    <source>
        <strain evidence="1 2">DSM 28246</strain>
    </source>
</reference>
<keyword evidence="2" id="KW-1185">Reference proteome</keyword>
<dbReference type="RefSeq" id="WP_185672718.1">
    <property type="nucleotide sequence ID" value="NZ_JACJVP010000056.1"/>
</dbReference>
<protein>
    <submittedName>
        <fullName evidence="1">Cysteine-rich CWC family protein</fullName>
    </submittedName>
</protein>
<dbReference type="InterPro" id="IPR032720">
    <property type="entry name" value="Cys_rich_CWC"/>
</dbReference>
<organism evidence="1 2">
    <name type="scientific">Cohnella nanjingensis</name>
    <dbReference type="NCBI Taxonomy" id="1387779"/>
    <lineage>
        <taxon>Bacteria</taxon>
        <taxon>Bacillati</taxon>
        <taxon>Bacillota</taxon>
        <taxon>Bacilli</taxon>
        <taxon>Bacillales</taxon>
        <taxon>Paenibacillaceae</taxon>
        <taxon>Cohnella</taxon>
    </lineage>
</organism>
<proteinExistence type="predicted"/>
<dbReference type="AlphaFoldDB" id="A0A7X0RWG2"/>